<dbReference type="InterPro" id="IPR000276">
    <property type="entry name" value="GPCR_Rhodpsn"/>
</dbReference>
<proteinExistence type="predicted"/>
<comment type="caution">
    <text evidence="7">The sequence shown here is derived from an EMBL/GenBank/DDBJ whole genome shotgun (WGS) entry which is preliminary data.</text>
</comment>
<dbReference type="PRINTS" id="PR00237">
    <property type="entry name" value="GPCRRHODOPSN"/>
</dbReference>
<dbReference type="GO" id="GO:0016020">
    <property type="term" value="C:membrane"/>
    <property type="evidence" value="ECO:0007669"/>
    <property type="project" value="UniProtKB-SubCell"/>
</dbReference>
<organism evidence="7 8">
    <name type="scientific">Pristionchus fissidentatus</name>
    <dbReference type="NCBI Taxonomy" id="1538716"/>
    <lineage>
        <taxon>Eukaryota</taxon>
        <taxon>Metazoa</taxon>
        <taxon>Ecdysozoa</taxon>
        <taxon>Nematoda</taxon>
        <taxon>Chromadorea</taxon>
        <taxon>Rhabditida</taxon>
        <taxon>Rhabditina</taxon>
        <taxon>Diplogasteromorpha</taxon>
        <taxon>Diplogasteroidea</taxon>
        <taxon>Neodiplogasteridae</taxon>
        <taxon>Pristionchus</taxon>
    </lineage>
</organism>
<dbReference type="InterPro" id="IPR052665">
    <property type="entry name" value="Neuropeptide-GPCR"/>
</dbReference>
<evidence type="ECO:0000256" key="3">
    <source>
        <dbReference type="ARBA" id="ARBA00022989"/>
    </source>
</evidence>
<keyword evidence="8" id="KW-1185">Reference proteome</keyword>
<evidence type="ECO:0000313" key="7">
    <source>
        <dbReference type="EMBL" id="GMT34821.1"/>
    </source>
</evidence>
<feature type="domain" description="G-protein coupled receptors family 1 profile" evidence="6">
    <location>
        <begin position="21"/>
        <end position="167"/>
    </location>
</feature>
<feature type="transmembrane region" description="Helical" evidence="5">
    <location>
        <begin position="84"/>
        <end position="105"/>
    </location>
</feature>
<accession>A0AAV5WUS4</accession>
<evidence type="ECO:0000256" key="2">
    <source>
        <dbReference type="ARBA" id="ARBA00022692"/>
    </source>
</evidence>
<evidence type="ECO:0000256" key="5">
    <source>
        <dbReference type="SAM" id="Phobius"/>
    </source>
</evidence>
<feature type="transmembrane region" description="Helical" evidence="5">
    <location>
        <begin position="126"/>
        <end position="147"/>
    </location>
</feature>
<feature type="transmembrane region" description="Helical" evidence="5">
    <location>
        <begin position="42"/>
        <end position="64"/>
    </location>
</feature>
<comment type="subcellular location">
    <subcellularLocation>
        <location evidence="1">Membrane</location>
    </subcellularLocation>
</comment>
<dbReference type="Proteomes" id="UP001432322">
    <property type="component" value="Unassembled WGS sequence"/>
</dbReference>
<keyword evidence="3 5" id="KW-1133">Transmembrane helix</keyword>
<keyword evidence="4 5" id="KW-0472">Membrane</keyword>
<evidence type="ECO:0000313" key="8">
    <source>
        <dbReference type="Proteomes" id="UP001432322"/>
    </source>
</evidence>
<dbReference type="InterPro" id="IPR017452">
    <property type="entry name" value="GPCR_Rhodpsn_7TM"/>
</dbReference>
<evidence type="ECO:0000259" key="6">
    <source>
        <dbReference type="PROSITE" id="PS50262"/>
    </source>
</evidence>
<dbReference type="SUPFAM" id="SSF81321">
    <property type="entry name" value="Family A G protein-coupled receptor-like"/>
    <property type="match status" value="1"/>
</dbReference>
<keyword evidence="2 5" id="KW-0812">Transmembrane</keyword>
<dbReference type="AlphaFoldDB" id="A0AAV5WUS4"/>
<dbReference type="PANTHER" id="PTHR24224">
    <property type="entry name" value="CARDIOACCELERATORY PEPTIDE RECEPTOR-RELATED"/>
    <property type="match status" value="1"/>
</dbReference>
<gene>
    <name evidence="7" type="ORF">PFISCL1PPCAC_26118</name>
</gene>
<protein>
    <recommendedName>
        <fullName evidence="6">G-protein coupled receptors family 1 profile domain-containing protein</fullName>
    </recommendedName>
</protein>
<evidence type="ECO:0000256" key="4">
    <source>
        <dbReference type="ARBA" id="ARBA00023136"/>
    </source>
</evidence>
<evidence type="ECO:0000256" key="1">
    <source>
        <dbReference type="ARBA" id="ARBA00004370"/>
    </source>
</evidence>
<dbReference type="Gene3D" id="1.20.1070.10">
    <property type="entry name" value="Rhodopsin 7-helix transmembrane proteins"/>
    <property type="match status" value="1"/>
</dbReference>
<sequence>APHIFFIVMHLFITMTLAILGNLLLVFVIIRGNKVARRRLSPVQLLLLHTCTADFLFAFFSLGTEIRLLAAWPIFPGPDFLCSVVHYAQMVPLYASPFLLVAISADRYQAICRPLDNFRQSRYRRPNCLAAVAWAAALLLSIPQLFVWSKWYQTLQSTAFYSEKKFY</sequence>
<reference evidence="7" key="1">
    <citation type="submission" date="2023-10" db="EMBL/GenBank/DDBJ databases">
        <title>Genome assembly of Pristionchus species.</title>
        <authorList>
            <person name="Yoshida K."/>
            <person name="Sommer R.J."/>
        </authorList>
    </citation>
    <scope>NUCLEOTIDE SEQUENCE</scope>
    <source>
        <strain evidence="7">RS5133</strain>
    </source>
</reference>
<dbReference type="Pfam" id="PF00001">
    <property type="entry name" value="7tm_1"/>
    <property type="match status" value="1"/>
</dbReference>
<dbReference type="PANTHER" id="PTHR24224:SF36">
    <property type="entry name" value="NEMATOCIN RECEPTOR 2"/>
    <property type="match status" value="1"/>
</dbReference>
<name>A0AAV5WUS4_9BILA</name>
<feature type="transmembrane region" description="Helical" evidence="5">
    <location>
        <begin position="6"/>
        <end position="30"/>
    </location>
</feature>
<dbReference type="EMBL" id="BTSY01000006">
    <property type="protein sequence ID" value="GMT34821.1"/>
    <property type="molecule type" value="Genomic_DNA"/>
</dbReference>
<feature type="non-terminal residue" evidence="7">
    <location>
        <position position="167"/>
    </location>
</feature>
<dbReference type="GO" id="GO:0004930">
    <property type="term" value="F:G protein-coupled receptor activity"/>
    <property type="evidence" value="ECO:0007669"/>
    <property type="project" value="InterPro"/>
</dbReference>
<dbReference type="PROSITE" id="PS50262">
    <property type="entry name" value="G_PROTEIN_RECEP_F1_2"/>
    <property type="match status" value="1"/>
</dbReference>
<feature type="non-terminal residue" evidence="7">
    <location>
        <position position="1"/>
    </location>
</feature>